<reference evidence="3 4" key="1">
    <citation type="submission" date="2020-07" db="EMBL/GenBank/DDBJ databases">
        <title>Chryseobacterium sp.cx-624.</title>
        <authorList>
            <person name="Yang C."/>
        </authorList>
    </citation>
    <scope>NUCLEOTIDE SEQUENCE [LARGE SCALE GENOMIC DNA]</scope>
    <source>
        <strain evidence="4">cx-624</strain>
        <strain evidence="3">Cx-624</strain>
    </source>
</reference>
<name>A0A7D7LNC7_9FLAO</name>
<dbReference type="KEGG" id="cbau:H1R16_07325"/>
<dbReference type="EMBL" id="CP059472">
    <property type="protein sequence ID" value="QMS97540.1"/>
    <property type="molecule type" value="Genomic_DNA"/>
</dbReference>
<evidence type="ECO:0000259" key="1">
    <source>
        <dbReference type="SMART" id="SM00471"/>
    </source>
</evidence>
<accession>A0A7D7LNC7</accession>
<dbReference type="SMART" id="SM00471">
    <property type="entry name" value="HDc"/>
    <property type="match status" value="1"/>
</dbReference>
<evidence type="ECO:0000313" key="3">
    <source>
        <dbReference type="EMBL" id="QMS97540.1"/>
    </source>
</evidence>
<dbReference type="EMBL" id="JACEUX010000002">
    <property type="protein sequence ID" value="MBA5247130.1"/>
    <property type="molecule type" value="Genomic_DNA"/>
</dbReference>
<dbReference type="InterPro" id="IPR052194">
    <property type="entry name" value="MESH1"/>
</dbReference>
<dbReference type="PANTHER" id="PTHR46246:SF1">
    <property type="entry name" value="GUANOSINE-3',5'-BIS(DIPHOSPHATE) 3'-PYROPHOSPHOHYDROLASE MESH1"/>
    <property type="match status" value="1"/>
</dbReference>
<sequence>MDDILKHITDFGDTAHGEQLRKYSPDRYMVHPIRVMETMKSHTGDICVLAAALLHDVLEDTPVTAEEIRKFLNKYLNEEEADRTVDLVIELTDVYVKKNYPRLNRRTRKEKELQRLARISPDGQTIKYADIMDNAQEISEEDTDFARVYLQEVRKIILELNRGNVALRNEALRVVNQAIADQD</sequence>
<evidence type="ECO:0000313" key="2">
    <source>
        <dbReference type="EMBL" id="MBA5247130.1"/>
    </source>
</evidence>
<reference evidence="2" key="3">
    <citation type="submission" date="2020-07" db="EMBL/GenBank/DDBJ databases">
        <authorList>
            <person name="Yang C."/>
        </authorList>
    </citation>
    <scope>NUCLEOTIDE SEQUENCE</scope>
    <source>
        <strain evidence="2">Cx-624</strain>
    </source>
</reference>
<proteinExistence type="predicted"/>
<dbReference type="Proteomes" id="UP000515349">
    <property type="component" value="Chromosome"/>
</dbReference>
<dbReference type="GO" id="GO:0008893">
    <property type="term" value="F:guanosine-3',5'-bis(diphosphate) 3'-diphosphatase activity"/>
    <property type="evidence" value="ECO:0007669"/>
    <property type="project" value="TreeGrafter"/>
</dbReference>
<dbReference type="Pfam" id="PF13328">
    <property type="entry name" value="HD_4"/>
    <property type="match status" value="1"/>
</dbReference>
<organism evidence="3 4">
    <name type="scientific">Marnyiella aurantia</name>
    <dbReference type="NCBI Taxonomy" id="2758037"/>
    <lineage>
        <taxon>Bacteria</taxon>
        <taxon>Pseudomonadati</taxon>
        <taxon>Bacteroidota</taxon>
        <taxon>Flavobacteriia</taxon>
        <taxon>Flavobacteriales</taxon>
        <taxon>Weeksellaceae</taxon>
        <taxon>Marnyiella</taxon>
    </lineage>
</organism>
<keyword evidence="5" id="KW-1185">Reference proteome</keyword>
<dbReference type="PANTHER" id="PTHR46246">
    <property type="entry name" value="GUANOSINE-3',5'-BIS(DIPHOSPHATE) 3'-PYROPHOSPHOHYDROLASE MESH1"/>
    <property type="match status" value="1"/>
</dbReference>
<dbReference type="Gene3D" id="1.10.3210.10">
    <property type="entry name" value="Hypothetical protein af1432"/>
    <property type="match status" value="1"/>
</dbReference>
<dbReference type="AlphaFoldDB" id="A0A7D7LNC7"/>
<reference evidence="5" key="2">
    <citation type="submission" date="2020-07" db="EMBL/GenBank/DDBJ databases">
        <title>Flavobacterium sp. xlx-214.</title>
        <authorList>
            <person name="Yang C."/>
        </authorList>
    </citation>
    <scope>NUCLEOTIDE SEQUENCE [LARGE SCALE GENOMIC DNA]</scope>
    <source>
        <strain evidence="5">CX-624</strain>
    </source>
</reference>
<dbReference type="Proteomes" id="UP000539710">
    <property type="component" value="Unassembled WGS sequence"/>
</dbReference>
<feature type="domain" description="HD/PDEase" evidence="1">
    <location>
        <begin position="24"/>
        <end position="144"/>
    </location>
</feature>
<evidence type="ECO:0000313" key="5">
    <source>
        <dbReference type="Proteomes" id="UP000539710"/>
    </source>
</evidence>
<dbReference type="InterPro" id="IPR003607">
    <property type="entry name" value="HD/PDEase_dom"/>
</dbReference>
<dbReference type="SUPFAM" id="SSF109604">
    <property type="entry name" value="HD-domain/PDEase-like"/>
    <property type="match status" value="1"/>
</dbReference>
<protein>
    <submittedName>
        <fullName evidence="3">HD domain-containing protein</fullName>
    </submittedName>
</protein>
<dbReference type="RefSeq" id="WP_181887224.1">
    <property type="nucleotide sequence ID" value="NZ_CP059472.1"/>
</dbReference>
<evidence type="ECO:0000313" key="4">
    <source>
        <dbReference type="Proteomes" id="UP000515349"/>
    </source>
</evidence>
<gene>
    <name evidence="3" type="ORF">H1R16_07325</name>
    <name evidence="2" type="ORF">H2507_08115</name>
</gene>